<organism evidence="1 2">
    <name type="scientific">Trichonephila inaurata madagascariensis</name>
    <dbReference type="NCBI Taxonomy" id="2747483"/>
    <lineage>
        <taxon>Eukaryota</taxon>
        <taxon>Metazoa</taxon>
        <taxon>Ecdysozoa</taxon>
        <taxon>Arthropoda</taxon>
        <taxon>Chelicerata</taxon>
        <taxon>Arachnida</taxon>
        <taxon>Araneae</taxon>
        <taxon>Araneomorphae</taxon>
        <taxon>Entelegynae</taxon>
        <taxon>Araneoidea</taxon>
        <taxon>Nephilidae</taxon>
        <taxon>Trichonephila</taxon>
        <taxon>Trichonephila inaurata</taxon>
    </lineage>
</organism>
<proteinExistence type="predicted"/>
<sequence>MVQYNEGVAYFGSQPGTTELSAKPAVPERTDKLVRVQDEDGVYKLGAMLRSWVHVDFVAVAFRRVTTLSECVDPLLLPAS</sequence>
<name>A0A8X7BZ76_9ARAC</name>
<reference evidence="1" key="1">
    <citation type="submission" date="2020-08" db="EMBL/GenBank/DDBJ databases">
        <title>Multicomponent nature underlies the extraordinary mechanical properties of spider dragline silk.</title>
        <authorList>
            <person name="Kono N."/>
            <person name="Nakamura H."/>
            <person name="Mori M."/>
            <person name="Yoshida Y."/>
            <person name="Ohtoshi R."/>
            <person name="Malay A.D."/>
            <person name="Moran D.A.P."/>
            <person name="Tomita M."/>
            <person name="Numata K."/>
            <person name="Arakawa K."/>
        </authorList>
    </citation>
    <scope>NUCLEOTIDE SEQUENCE</scope>
</reference>
<dbReference type="Proteomes" id="UP000886998">
    <property type="component" value="Unassembled WGS sequence"/>
</dbReference>
<protein>
    <submittedName>
        <fullName evidence="1">Uncharacterized protein</fullName>
    </submittedName>
</protein>
<keyword evidence="2" id="KW-1185">Reference proteome</keyword>
<accession>A0A8X7BZ76</accession>
<dbReference type="EMBL" id="BMAV01005846">
    <property type="protein sequence ID" value="GFY47224.1"/>
    <property type="molecule type" value="Genomic_DNA"/>
</dbReference>
<comment type="caution">
    <text evidence="1">The sequence shown here is derived from an EMBL/GenBank/DDBJ whole genome shotgun (WGS) entry which is preliminary data.</text>
</comment>
<evidence type="ECO:0000313" key="2">
    <source>
        <dbReference type="Proteomes" id="UP000886998"/>
    </source>
</evidence>
<evidence type="ECO:0000313" key="1">
    <source>
        <dbReference type="EMBL" id="GFY47224.1"/>
    </source>
</evidence>
<gene>
    <name evidence="1" type="ORF">TNIN_312981</name>
</gene>
<dbReference type="AlphaFoldDB" id="A0A8X7BZ76"/>
<dbReference type="OrthoDB" id="10276422at2759"/>